<organism evidence="1 3">
    <name type="scientific">Campylobacter jejuni subsp. doylei</name>
    <dbReference type="NCBI Taxonomy" id="32021"/>
    <lineage>
        <taxon>Bacteria</taxon>
        <taxon>Pseudomonadati</taxon>
        <taxon>Campylobacterota</taxon>
        <taxon>Epsilonproteobacteria</taxon>
        <taxon>Campylobacterales</taxon>
        <taxon>Campylobacteraceae</taxon>
        <taxon>Campylobacter</taxon>
    </lineage>
</organism>
<accession>A0AAD0HB00</accession>
<name>A0AAD0HB00_CAMJU</name>
<proteinExistence type="predicted"/>
<dbReference type="EMBL" id="CP027403">
    <property type="protein sequence ID" value="AVL47444.1"/>
    <property type="molecule type" value="Genomic_DNA"/>
</dbReference>
<evidence type="ECO:0000313" key="1">
    <source>
        <dbReference type="EMBL" id="AVL46806.1"/>
    </source>
</evidence>
<dbReference type="OMA" id="HGYVDKQ"/>
<dbReference type="EMBL" id="CP027403">
    <property type="protein sequence ID" value="AVL46806.1"/>
    <property type="molecule type" value="Genomic_DNA"/>
</dbReference>
<evidence type="ECO:0000313" key="2">
    <source>
        <dbReference type="EMBL" id="AVL47444.1"/>
    </source>
</evidence>
<dbReference type="Pfam" id="PF16677">
    <property type="entry name" value="GP3_package"/>
    <property type="match status" value="1"/>
</dbReference>
<dbReference type="InterPro" id="IPR032066">
    <property type="entry name" value="GP3_package"/>
</dbReference>
<dbReference type="Proteomes" id="UP000239717">
    <property type="component" value="Chromosome"/>
</dbReference>
<sequence>MYKKKYTREEVERMMNEYFSEEKILLRTKERDIKEPKSMTGLALYMKTTRQTLYEWGKDPNLSDLIEYAKTLCENEVITHSLVNLYNTQMSTFILKNNHGYVDKQEILSDNVQKIEIIRSEIQ</sequence>
<dbReference type="AlphaFoldDB" id="A0AAD0HB00"/>
<evidence type="ECO:0000313" key="3">
    <source>
        <dbReference type="Proteomes" id="UP000239717"/>
    </source>
</evidence>
<gene>
    <name evidence="1" type="ORF">CEP74_02830</name>
    <name evidence="2" type="ORF">CEP74_06610</name>
</gene>
<protein>
    <submittedName>
        <fullName evidence="1">Uncharacterized protein</fullName>
    </submittedName>
</protein>
<reference evidence="1 3" key="1">
    <citation type="submission" date="2018-03" db="EMBL/GenBank/DDBJ databases">
        <title>FDA dAtabase for Regulatory Grade micrObial Sequences (FDA-ARGOS): Supporting development and validation of Infectious Disease Dx tests.</title>
        <authorList>
            <person name="Kerrigan L."/>
            <person name="Tallon L.J."/>
            <person name="Sadzewicz L."/>
            <person name="Sengamalay N."/>
            <person name="Ott S."/>
            <person name="Godinez A."/>
            <person name="Nagaraj S."/>
            <person name="Vavikolanu K."/>
            <person name="Vyas G."/>
            <person name="Nadendla S."/>
            <person name="Aluvathingal J."/>
            <person name="Sichtig H."/>
        </authorList>
    </citation>
    <scope>NUCLEOTIDE SEQUENCE</scope>
    <source>
        <strain evidence="1 3">FDAARGOS_295</strain>
    </source>
</reference>
<reference evidence="3" key="2">
    <citation type="submission" date="2018-03" db="EMBL/GenBank/DDBJ databases">
        <title>FDA dAtabase for Regulatory Grade micrObial Sequences (FDA-ARGOS): Supporting development and validation of Infectious Disease Dx tests.</title>
        <authorList>
            <person name="Kerrigan L."/>
            <person name="Tallon L."/>
            <person name="Sadzewicz L."/>
            <person name="Sengamalay N."/>
            <person name="Ott S."/>
            <person name="Godinez A."/>
            <person name="Nagaraj S."/>
            <person name="Vavikolanu K."/>
            <person name="Vyas G."/>
            <person name="Nadendla S."/>
            <person name="George J."/>
            <person name="Sichtig H."/>
        </authorList>
    </citation>
    <scope>NUCLEOTIDE SEQUENCE [LARGE SCALE GENOMIC DNA]</scope>
    <source>
        <strain evidence="3">FDAARGOS_295</strain>
    </source>
</reference>
<dbReference type="Gene3D" id="1.10.132.80">
    <property type="match status" value="1"/>
</dbReference>